<accession>A0ACC2ZW11</accession>
<sequence>MSLHRAKGSRDDLSTGPLLREQTSFNSFTSIFASRKLSRVILSNNRPPSVSSQSSGWSRALVGWFPKAVYINNDSTNTSTSTIVQYPVRDPGRLQKLKGSPNDELYDNHHVHNNTALDNGSSQQRDTTAASDVTLLDDDIGLIRAFVVDNARFWDGYFDLTVSIISRLYIIWGHRLGIKRISVQEQLEQEVRLELRQLDKHSGNLISFLIWTWILSLSTTQEHNTILRSTFTDLCDPQPQPEVSFFRRWTDVIAVQPDQMVKISEHLLKCILDSFTGCLKPGSTTLAYAKALCAHFLTELQHEIGFVAAIFATLDIAQLKGLVRASPNNTWWLLIYAGYVAYNLGHYRTAQDLFTIKLGIHNTSPLMKDFYFTYYVSGCHYNLAWCLYRQNQHQEALQHAQEALAFCSGYDEQALGYIEDIQHLIDDIEVALKKEAKKSVSPLSRITQYATTTPTNGP</sequence>
<comment type="caution">
    <text evidence="1">The sequence shown here is derived from an EMBL/GenBank/DDBJ whole genome shotgun (WGS) entry which is preliminary data.</text>
</comment>
<proteinExistence type="predicted"/>
<organism evidence="1 2">
    <name type="scientific">Neophaeococcomyces mojaviensis</name>
    <dbReference type="NCBI Taxonomy" id="3383035"/>
    <lineage>
        <taxon>Eukaryota</taxon>
        <taxon>Fungi</taxon>
        <taxon>Dikarya</taxon>
        <taxon>Ascomycota</taxon>
        <taxon>Pezizomycotina</taxon>
        <taxon>Eurotiomycetes</taxon>
        <taxon>Chaetothyriomycetidae</taxon>
        <taxon>Chaetothyriales</taxon>
        <taxon>Chaetothyriales incertae sedis</taxon>
        <taxon>Neophaeococcomyces</taxon>
    </lineage>
</organism>
<evidence type="ECO:0000313" key="2">
    <source>
        <dbReference type="Proteomes" id="UP001172386"/>
    </source>
</evidence>
<reference evidence="1" key="1">
    <citation type="submission" date="2022-10" db="EMBL/GenBank/DDBJ databases">
        <title>Culturing micro-colonial fungi from biological soil crusts in the Mojave desert and describing Neophaeococcomyces mojavensis, and introducing the new genera and species Taxawa tesnikishii.</title>
        <authorList>
            <person name="Kurbessoian T."/>
            <person name="Stajich J.E."/>
        </authorList>
    </citation>
    <scope>NUCLEOTIDE SEQUENCE</scope>
    <source>
        <strain evidence="1">JES_112</strain>
    </source>
</reference>
<name>A0ACC2ZW11_9EURO</name>
<dbReference type="EMBL" id="JAPDRQ010000232">
    <property type="protein sequence ID" value="KAJ9651856.1"/>
    <property type="molecule type" value="Genomic_DNA"/>
</dbReference>
<evidence type="ECO:0000313" key="1">
    <source>
        <dbReference type="EMBL" id="KAJ9651856.1"/>
    </source>
</evidence>
<keyword evidence="2" id="KW-1185">Reference proteome</keyword>
<protein>
    <submittedName>
        <fullName evidence="1">Uncharacterized protein</fullName>
    </submittedName>
</protein>
<gene>
    <name evidence="1" type="ORF">H2198_008888</name>
</gene>
<dbReference type="Proteomes" id="UP001172386">
    <property type="component" value="Unassembled WGS sequence"/>
</dbReference>